<dbReference type="EMBL" id="JACBZY010000001">
    <property type="protein sequence ID" value="NYG98216.1"/>
    <property type="molecule type" value="Genomic_DNA"/>
</dbReference>
<evidence type="ECO:0000256" key="5">
    <source>
        <dbReference type="SAM" id="MobiDB-lite"/>
    </source>
</evidence>
<reference evidence="8 9" key="1">
    <citation type="submission" date="2020-07" db="EMBL/GenBank/DDBJ databases">
        <title>Sequencing the genomes of 1000 actinobacteria strains.</title>
        <authorList>
            <person name="Klenk H.-P."/>
        </authorList>
    </citation>
    <scope>NUCLEOTIDE SEQUENCE [LARGE SCALE GENOMIC DNA]</scope>
    <source>
        <strain evidence="8 9">DSM 23141</strain>
    </source>
</reference>
<dbReference type="InterPro" id="IPR011701">
    <property type="entry name" value="MFS"/>
</dbReference>
<feature type="region of interest" description="Disordered" evidence="5">
    <location>
        <begin position="529"/>
        <end position="555"/>
    </location>
</feature>
<proteinExistence type="predicted"/>
<protein>
    <submittedName>
        <fullName evidence="8">MFS family permease</fullName>
    </submittedName>
</protein>
<evidence type="ECO:0000313" key="9">
    <source>
        <dbReference type="Proteomes" id="UP000553888"/>
    </source>
</evidence>
<gene>
    <name evidence="8" type="ORF">BJ979_000842</name>
</gene>
<dbReference type="Gene3D" id="1.20.1720.10">
    <property type="entry name" value="Multidrug resistance protein D"/>
    <property type="match status" value="1"/>
</dbReference>
<evidence type="ECO:0000259" key="7">
    <source>
        <dbReference type="PROSITE" id="PS50850"/>
    </source>
</evidence>
<dbReference type="GO" id="GO:0005886">
    <property type="term" value="C:plasma membrane"/>
    <property type="evidence" value="ECO:0007669"/>
    <property type="project" value="UniProtKB-SubCell"/>
</dbReference>
<feature type="transmembrane region" description="Helical" evidence="6">
    <location>
        <begin position="76"/>
        <end position="95"/>
    </location>
</feature>
<feature type="transmembrane region" description="Helical" evidence="6">
    <location>
        <begin position="228"/>
        <end position="251"/>
    </location>
</feature>
<evidence type="ECO:0000256" key="2">
    <source>
        <dbReference type="ARBA" id="ARBA00022692"/>
    </source>
</evidence>
<dbReference type="PANTHER" id="PTHR42718:SF42">
    <property type="entry name" value="EXPORT PROTEIN"/>
    <property type="match status" value="1"/>
</dbReference>
<dbReference type="RefSeq" id="WP_179565509.1">
    <property type="nucleotide sequence ID" value="NZ_JACBZY010000001.1"/>
</dbReference>
<dbReference type="PRINTS" id="PR01036">
    <property type="entry name" value="TCRTETB"/>
</dbReference>
<feature type="transmembrane region" description="Helical" evidence="6">
    <location>
        <begin position="286"/>
        <end position="304"/>
    </location>
</feature>
<feature type="transmembrane region" description="Helical" evidence="6">
    <location>
        <begin position="316"/>
        <end position="345"/>
    </location>
</feature>
<evidence type="ECO:0000256" key="1">
    <source>
        <dbReference type="ARBA" id="ARBA00004651"/>
    </source>
</evidence>
<comment type="subcellular location">
    <subcellularLocation>
        <location evidence="1">Cell membrane</location>
        <topology evidence="1">Multi-pass membrane protein</topology>
    </subcellularLocation>
</comment>
<feature type="transmembrane region" description="Helical" evidence="6">
    <location>
        <begin position="460"/>
        <end position="477"/>
    </location>
</feature>
<evidence type="ECO:0000256" key="6">
    <source>
        <dbReference type="SAM" id="Phobius"/>
    </source>
</evidence>
<accession>A0A852Y5K5</accession>
<keyword evidence="4 6" id="KW-0472">Membrane</keyword>
<keyword evidence="2 6" id="KW-0812">Transmembrane</keyword>
<dbReference type="InterPro" id="IPR036259">
    <property type="entry name" value="MFS_trans_sf"/>
</dbReference>
<feature type="compositionally biased region" description="Low complexity" evidence="5">
    <location>
        <begin position="529"/>
        <end position="541"/>
    </location>
</feature>
<dbReference type="AlphaFoldDB" id="A0A852Y5K5"/>
<organism evidence="8 9">
    <name type="scientific">Schumannella luteola</name>
    <dbReference type="NCBI Taxonomy" id="472059"/>
    <lineage>
        <taxon>Bacteria</taxon>
        <taxon>Bacillati</taxon>
        <taxon>Actinomycetota</taxon>
        <taxon>Actinomycetes</taxon>
        <taxon>Micrococcales</taxon>
        <taxon>Microbacteriaceae</taxon>
        <taxon>Schumannella</taxon>
    </lineage>
</organism>
<dbReference type="InterPro" id="IPR020846">
    <property type="entry name" value="MFS_dom"/>
</dbReference>
<evidence type="ECO:0000256" key="3">
    <source>
        <dbReference type="ARBA" id="ARBA00022989"/>
    </source>
</evidence>
<evidence type="ECO:0000256" key="4">
    <source>
        <dbReference type="ARBA" id="ARBA00023136"/>
    </source>
</evidence>
<feature type="transmembrane region" description="Helical" evidence="6">
    <location>
        <begin position="132"/>
        <end position="154"/>
    </location>
</feature>
<feature type="transmembrane region" description="Helical" evidence="6">
    <location>
        <begin position="357"/>
        <end position="378"/>
    </location>
</feature>
<dbReference type="PROSITE" id="PS50850">
    <property type="entry name" value="MFS"/>
    <property type="match status" value="1"/>
</dbReference>
<feature type="domain" description="Major facilitator superfamily (MFS) profile" evidence="7">
    <location>
        <begin position="41"/>
        <end position="522"/>
    </location>
</feature>
<feature type="transmembrane region" description="Helical" evidence="6">
    <location>
        <begin position="194"/>
        <end position="216"/>
    </location>
</feature>
<feature type="transmembrane region" description="Helical" evidence="6">
    <location>
        <begin position="414"/>
        <end position="439"/>
    </location>
</feature>
<evidence type="ECO:0000313" key="8">
    <source>
        <dbReference type="EMBL" id="NYG98216.1"/>
    </source>
</evidence>
<keyword evidence="3 6" id="KW-1133">Transmembrane helix</keyword>
<feature type="transmembrane region" description="Helical" evidence="6">
    <location>
        <begin position="497"/>
        <end position="518"/>
    </location>
</feature>
<keyword evidence="9" id="KW-1185">Reference proteome</keyword>
<feature type="compositionally biased region" description="Gly residues" evidence="5">
    <location>
        <begin position="542"/>
        <end position="555"/>
    </location>
</feature>
<comment type="caution">
    <text evidence="8">The sequence shown here is derived from an EMBL/GenBank/DDBJ whole genome shotgun (WGS) entry which is preliminary data.</text>
</comment>
<dbReference type="SUPFAM" id="SSF103473">
    <property type="entry name" value="MFS general substrate transporter"/>
    <property type="match status" value="1"/>
</dbReference>
<feature type="transmembrane region" description="Helical" evidence="6">
    <location>
        <begin position="390"/>
        <end position="408"/>
    </location>
</feature>
<feature type="transmembrane region" description="Helical" evidence="6">
    <location>
        <begin position="107"/>
        <end position="126"/>
    </location>
</feature>
<sequence length="555" mass="55428">MSSTETTVTGAVDAPADAAAASAASISSRRAPRRLRDAWIALAGLAAVFLFEMLDNSILTVALPTIGRELHASTTALQWVTGAYAVVFGGLMLAFGAVADRFGRRRLMVIGLVLLALSSLATVFVQTPAELIAVRLAMGVAAAMTTPGSMALAFRLFGDDALRVRAINVISTVGLVGLAIGPTAGGLVLGVAPWQVLLLVNVPVAALAIVGILLGVERDRAAELHRDPIDVLGALLGTATITLALVAPTLFVSAFGPVDAAGASSGHGSSGHAAAAHAAASSVAPWMPWAATAAALACAALFVVRQRTARHPLLDLSLLAHPLVSSGLAFKAAATLATAGLGYLVTLQLQLDYGWPPALAALGMLPQVVVLIAGGAAIRPLMQRLGLDRMAWMSAAAVVVGLAVYALLGHLGYPFIALALVLVAAGMRVVGVVAGTNVMRGLPESRSTIGAALADTAGEVTNGVGIAVVGTILAGLFTGSLTAGHWTAAQTGQFHTAVQLGGGALALIAGLLVAAGFVQASRGRAAAATDASASASTSTNGTGNGTGTDTGTGTD</sequence>
<name>A0A852Y5K5_9MICO</name>
<feature type="transmembrane region" description="Helical" evidence="6">
    <location>
        <begin position="38"/>
        <end position="64"/>
    </location>
</feature>
<feature type="transmembrane region" description="Helical" evidence="6">
    <location>
        <begin position="166"/>
        <end position="188"/>
    </location>
</feature>
<dbReference type="Proteomes" id="UP000553888">
    <property type="component" value="Unassembled WGS sequence"/>
</dbReference>
<dbReference type="GO" id="GO:0022857">
    <property type="term" value="F:transmembrane transporter activity"/>
    <property type="evidence" value="ECO:0007669"/>
    <property type="project" value="InterPro"/>
</dbReference>
<dbReference type="Pfam" id="PF07690">
    <property type="entry name" value="MFS_1"/>
    <property type="match status" value="1"/>
</dbReference>
<dbReference type="PANTHER" id="PTHR42718">
    <property type="entry name" value="MAJOR FACILITATOR SUPERFAMILY MULTIDRUG TRANSPORTER MFSC"/>
    <property type="match status" value="1"/>
</dbReference>